<evidence type="ECO:0000313" key="2">
    <source>
        <dbReference type="Proteomes" id="UP000198816"/>
    </source>
</evidence>
<keyword evidence="2" id="KW-1185">Reference proteome</keyword>
<evidence type="ECO:0000313" key="1">
    <source>
        <dbReference type="EMBL" id="SDW46601.1"/>
    </source>
</evidence>
<dbReference type="AlphaFoldDB" id="A0A1H2TRW6"/>
<reference evidence="2" key="1">
    <citation type="submission" date="2016-10" db="EMBL/GenBank/DDBJ databases">
        <authorList>
            <person name="Varghese N."/>
            <person name="Submissions S."/>
        </authorList>
    </citation>
    <scope>NUCLEOTIDE SEQUENCE [LARGE SCALE GENOMIC DNA]</scope>
    <source>
        <strain evidence="2">DSM 217</strain>
    </source>
</reference>
<proteinExistence type="predicted"/>
<protein>
    <submittedName>
        <fullName evidence="1">Uncharacterized protein</fullName>
    </submittedName>
</protein>
<gene>
    <name evidence="1" type="ORF">SAMN05421783_104135</name>
</gene>
<organism evidence="1 2">
    <name type="scientific">Thiocapsa roseopersicina</name>
    <dbReference type="NCBI Taxonomy" id="1058"/>
    <lineage>
        <taxon>Bacteria</taxon>
        <taxon>Pseudomonadati</taxon>
        <taxon>Pseudomonadota</taxon>
        <taxon>Gammaproteobacteria</taxon>
        <taxon>Chromatiales</taxon>
        <taxon>Chromatiaceae</taxon>
        <taxon>Thiocapsa</taxon>
    </lineage>
</organism>
<dbReference type="EMBL" id="FNNZ01000004">
    <property type="protein sequence ID" value="SDW46601.1"/>
    <property type="molecule type" value="Genomic_DNA"/>
</dbReference>
<sequence length="99" mass="11093">MRYASCVGVVWPRQLRRLSELVRFKVLRILNSKPRLTGIEDISEAKRKVKTTHVALDAVYTLNLKWTTSPSLTMYSFPSDLSLPASLAPCSPLQATKSS</sequence>
<dbReference type="Proteomes" id="UP000198816">
    <property type="component" value="Unassembled WGS sequence"/>
</dbReference>
<name>A0A1H2TRW6_THIRO</name>
<accession>A0A1H2TRW6</accession>